<dbReference type="EMBL" id="CP062966">
    <property type="protein sequence ID" value="QOL70601.1"/>
    <property type="molecule type" value="Genomic_DNA"/>
</dbReference>
<comment type="similarity">
    <text evidence="6">Belongs to the nlpA lipoprotein family.</text>
</comment>
<dbReference type="GO" id="GO:0016020">
    <property type="term" value="C:membrane"/>
    <property type="evidence" value="ECO:0007669"/>
    <property type="project" value="UniProtKB-SubCell"/>
</dbReference>
<keyword evidence="5 6" id="KW-0449">Lipoprotein</keyword>
<accession>A0A7L9VTG4</accession>
<evidence type="ECO:0000256" key="1">
    <source>
        <dbReference type="ARBA" id="ARBA00004635"/>
    </source>
</evidence>
<dbReference type="PANTHER" id="PTHR30429:SF0">
    <property type="entry name" value="METHIONINE-BINDING LIPOPROTEIN METQ"/>
    <property type="match status" value="1"/>
</dbReference>
<dbReference type="Pfam" id="PF03180">
    <property type="entry name" value="Lipoprotein_9"/>
    <property type="match status" value="1"/>
</dbReference>
<evidence type="ECO:0000256" key="5">
    <source>
        <dbReference type="ARBA" id="ARBA00023288"/>
    </source>
</evidence>
<organism evidence="7 8">
    <name type="scientific">Limosilactobacillus mucosae</name>
    <name type="common">Lactobacillus mucosae</name>
    <dbReference type="NCBI Taxonomy" id="97478"/>
    <lineage>
        <taxon>Bacteria</taxon>
        <taxon>Bacillati</taxon>
        <taxon>Bacillota</taxon>
        <taxon>Bacilli</taxon>
        <taxon>Lactobacillales</taxon>
        <taxon>Lactobacillaceae</taxon>
        <taxon>Limosilactobacillus</taxon>
    </lineage>
</organism>
<dbReference type="SUPFAM" id="SSF53850">
    <property type="entry name" value="Periplasmic binding protein-like II"/>
    <property type="match status" value="1"/>
</dbReference>
<evidence type="ECO:0000256" key="3">
    <source>
        <dbReference type="ARBA" id="ARBA00023136"/>
    </source>
</evidence>
<dbReference type="PANTHER" id="PTHR30429">
    <property type="entry name" value="D-METHIONINE-BINDING LIPOPROTEIN METQ"/>
    <property type="match status" value="1"/>
</dbReference>
<keyword evidence="2" id="KW-0732">Signal</keyword>
<gene>
    <name evidence="7" type="ORF">LM011_05635</name>
</gene>
<evidence type="ECO:0000256" key="4">
    <source>
        <dbReference type="ARBA" id="ARBA00023139"/>
    </source>
</evidence>
<evidence type="ECO:0000256" key="2">
    <source>
        <dbReference type="ARBA" id="ARBA00022729"/>
    </source>
</evidence>
<keyword evidence="3" id="KW-0472">Membrane</keyword>
<evidence type="ECO:0000313" key="8">
    <source>
        <dbReference type="Proteomes" id="UP000593929"/>
    </source>
</evidence>
<dbReference type="PIRSF" id="PIRSF002854">
    <property type="entry name" value="MetQ"/>
    <property type="match status" value="1"/>
</dbReference>
<name>A0A7L9VTG4_LIMMU</name>
<reference evidence="7 8" key="1">
    <citation type="submission" date="2020-10" db="EMBL/GenBank/DDBJ databases">
        <title>Genome sequencing of Lactobacillus mucosae KCTC 21011.</title>
        <authorList>
            <person name="Kim J."/>
        </authorList>
    </citation>
    <scope>NUCLEOTIDE SEQUENCE [LARGE SCALE GENOMIC DNA]</scope>
    <source>
        <strain evidence="7 8">LM011</strain>
    </source>
</reference>
<dbReference type="InterPro" id="IPR004872">
    <property type="entry name" value="Lipoprotein_NlpA"/>
</dbReference>
<dbReference type="AlphaFoldDB" id="A0A7L9VTG4"/>
<dbReference type="Gene3D" id="3.40.190.10">
    <property type="entry name" value="Periplasmic binding protein-like II"/>
    <property type="match status" value="2"/>
</dbReference>
<evidence type="ECO:0000256" key="6">
    <source>
        <dbReference type="PIRNR" id="PIRNR002854"/>
    </source>
</evidence>
<keyword evidence="4" id="KW-0564">Palmitate</keyword>
<proteinExistence type="inferred from homology"/>
<sequence>MMNKRKKKTLIWVVVALVVVIAGIFSFGNFGKQKEQTVTVGVVSPSKQDEAVWNQVKKTAKSKYNVDIKLKTFTDYNQPNKALQSGSIDLNAFQHKAFLDAWNKANKGSLVSIGKTFITPIHLYSNNYKSVKSLPDGATIAVPNDASNESRALYVLQSAGLITLKKNTNSLATINSIAKNPKNLKIKEVAADQAARTLDSVDAAVVNTNYAVAAKLSIKKSIFTEPVNKDSEQWINLIAARKKDRDKEAYKDVVKAYQTEKVKKVINEQYKGLEKPAWDIKLK</sequence>
<dbReference type="Proteomes" id="UP000593929">
    <property type="component" value="Chromosome"/>
</dbReference>
<protein>
    <recommendedName>
        <fullName evidence="6">Lipoprotein</fullName>
    </recommendedName>
</protein>
<comment type="subcellular location">
    <subcellularLocation>
        <location evidence="1">Membrane</location>
        <topology evidence="1">Lipid-anchor</topology>
    </subcellularLocation>
</comment>
<evidence type="ECO:0000313" key="7">
    <source>
        <dbReference type="EMBL" id="QOL70601.1"/>
    </source>
</evidence>